<dbReference type="InterPro" id="IPR009057">
    <property type="entry name" value="Homeodomain-like_sf"/>
</dbReference>
<dbReference type="Pfam" id="PF00440">
    <property type="entry name" value="TetR_N"/>
    <property type="match status" value="1"/>
</dbReference>
<keyword evidence="1" id="KW-0805">Transcription regulation</keyword>
<organism evidence="6">
    <name type="scientific">uncultured Rubrobacteraceae bacterium</name>
    <dbReference type="NCBI Taxonomy" id="349277"/>
    <lineage>
        <taxon>Bacteria</taxon>
        <taxon>Bacillati</taxon>
        <taxon>Actinomycetota</taxon>
        <taxon>Rubrobacteria</taxon>
        <taxon>Rubrobacterales</taxon>
        <taxon>Rubrobacteraceae</taxon>
        <taxon>environmental samples</taxon>
    </lineage>
</organism>
<dbReference type="PRINTS" id="PR00455">
    <property type="entry name" value="HTHTETR"/>
</dbReference>
<dbReference type="InterPro" id="IPR001647">
    <property type="entry name" value="HTH_TetR"/>
</dbReference>
<evidence type="ECO:0000256" key="4">
    <source>
        <dbReference type="PROSITE-ProRule" id="PRU00335"/>
    </source>
</evidence>
<protein>
    <submittedName>
        <fullName evidence="6">Transcriptional regulator, AcrR family</fullName>
    </submittedName>
</protein>
<dbReference type="PROSITE" id="PS50977">
    <property type="entry name" value="HTH_TETR_2"/>
    <property type="match status" value="1"/>
</dbReference>
<dbReference type="InterPro" id="IPR050109">
    <property type="entry name" value="HTH-type_TetR-like_transc_reg"/>
</dbReference>
<dbReference type="SUPFAM" id="SSF46689">
    <property type="entry name" value="Homeodomain-like"/>
    <property type="match status" value="1"/>
</dbReference>
<dbReference type="EMBL" id="CADCUZ010000052">
    <property type="protein sequence ID" value="CAA9410769.1"/>
    <property type="molecule type" value="Genomic_DNA"/>
</dbReference>
<proteinExistence type="predicted"/>
<dbReference type="PANTHER" id="PTHR30055">
    <property type="entry name" value="HTH-TYPE TRANSCRIPTIONAL REGULATOR RUTR"/>
    <property type="match status" value="1"/>
</dbReference>
<evidence type="ECO:0000256" key="1">
    <source>
        <dbReference type="ARBA" id="ARBA00023015"/>
    </source>
</evidence>
<accession>A0A6J4PCJ8</accession>
<dbReference type="GO" id="GO:0000976">
    <property type="term" value="F:transcription cis-regulatory region binding"/>
    <property type="evidence" value="ECO:0007669"/>
    <property type="project" value="TreeGrafter"/>
</dbReference>
<dbReference type="GO" id="GO:0003700">
    <property type="term" value="F:DNA-binding transcription factor activity"/>
    <property type="evidence" value="ECO:0007669"/>
    <property type="project" value="TreeGrafter"/>
</dbReference>
<evidence type="ECO:0000259" key="5">
    <source>
        <dbReference type="PROSITE" id="PS50977"/>
    </source>
</evidence>
<evidence type="ECO:0000256" key="2">
    <source>
        <dbReference type="ARBA" id="ARBA00023125"/>
    </source>
</evidence>
<feature type="DNA-binding region" description="H-T-H motif" evidence="4">
    <location>
        <begin position="41"/>
        <end position="60"/>
    </location>
</feature>
<feature type="domain" description="HTH tetR-type" evidence="5">
    <location>
        <begin position="18"/>
        <end position="78"/>
    </location>
</feature>
<evidence type="ECO:0000313" key="6">
    <source>
        <dbReference type="EMBL" id="CAA9410769.1"/>
    </source>
</evidence>
<evidence type="ECO:0000256" key="3">
    <source>
        <dbReference type="ARBA" id="ARBA00023163"/>
    </source>
</evidence>
<dbReference type="PANTHER" id="PTHR30055:SF238">
    <property type="entry name" value="MYCOFACTOCIN BIOSYNTHESIS TRANSCRIPTIONAL REGULATOR MFTR-RELATED"/>
    <property type="match status" value="1"/>
</dbReference>
<dbReference type="AlphaFoldDB" id="A0A6J4PCJ8"/>
<keyword evidence="2 4" id="KW-0238">DNA-binding</keyword>
<keyword evidence="3" id="KW-0804">Transcription</keyword>
<sequence length="213" mass="23527">MEEPKKGANLTHRQRQALWTRRLIVDAARTLFLERGYTATTMDAIAEEAGVAVSTVYAAYKNKRAILRAIREAWHEQTQARGINEEASRQPDPGRRLGMVARATRRQWETGSAVVAVYQGAAAADREAAAELEQALRGRRAALDRVVGGMEGALRPGLDAARGAAVLRALCRAEVYRELVDESGWTSDEYEAWLSETLEEQLLPRKPSAPTPT</sequence>
<gene>
    <name evidence="6" type="ORF">AVDCRST_MAG55-1334</name>
</gene>
<name>A0A6J4PCJ8_9ACTN</name>
<dbReference type="Gene3D" id="1.10.357.10">
    <property type="entry name" value="Tetracycline Repressor, domain 2"/>
    <property type="match status" value="1"/>
</dbReference>
<reference evidence="6" key="1">
    <citation type="submission" date="2020-02" db="EMBL/GenBank/DDBJ databases">
        <authorList>
            <person name="Meier V. D."/>
        </authorList>
    </citation>
    <scope>NUCLEOTIDE SEQUENCE</scope>
    <source>
        <strain evidence="6">AVDCRST_MAG55</strain>
    </source>
</reference>